<evidence type="ECO:0000313" key="3">
    <source>
        <dbReference type="Proteomes" id="UP000663848"/>
    </source>
</evidence>
<protein>
    <submittedName>
        <fullName evidence="2">Uncharacterized protein</fullName>
    </submittedName>
</protein>
<dbReference type="AlphaFoldDB" id="A0A821Q6M4"/>
<comment type="caution">
    <text evidence="2">The sequence shown here is derived from an EMBL/GenBank/DDBJ whole genome shotgun (WGS) entry which is preliminary data.</text>
</comment>
<feature type="region of interest" description="Disordered" evidence="1">
    <location>
        <begin position="1"/>
        <end position="23"/>
    </location>
</feature>
<feature type="region of interest" description="Disordered" evidence="1">
    <location>
        <begin position="36"/>
        <end position="59"/>
    </location>
</feature>
<sequence>RMSNSRTPHPPPSRFPPRPPRARPFELIAMQPPVRHHGYSNNFNYSHTSRPNVPRGNQHNSLSTTFYPVNVLWRLRPRNFNITK</sequence>
<name>A0A821Q6M4_9BILA</name>
<dbReference type="EMBL" id="CAJOBR010005349">
    <property type="protein sequence ID" value="CAF4814965.1"/>
    <property type="molecule type" value="Genomic_DNA"/>
</dbReference>
<evidence type="ECO:0000256" key="1">
    <source>
        <dbReference type="SAM" id="MobiDB-lite"/>
    </source>
</evidence>
<reference evidence="2" key="1">
    <citation type="submission" date="2021-02" db="EMBL/GenBank/DDBJ databases">
        <authorList>
            <person name="Nowell W R."/>
        </authorList>
    </citation>
    <scope>NUCLEOTIDE SEQUENCE</scope>
</reference>
<accession>A0A821Q6M4</accession>
<feature type="compositionally biased region" description="Polar residues" evidence="1">
    <location>
        <begin position="39"/>
        <end position="59"/>
    </location>
</feature>
<proteinExistence type="predicted"/>
<gene>
    <name evidence="2" type="ORF">QYT958_LOCUS24705</name>
</gene>
<organism evidence="2 3">
    <name type="scientific">Rotaria socialis</name>
    <dbReference type="NCBI Taxonomy" id="392032"/>
    <lineage>
        <taxon>Eukaryota</taxon>
        <taxon>Metazoa</taxon>
        <taxon>Spiralia</taxon>
        <taxon>Gnathifera</taxon>
        <taxon>Rotifera</taxon>
        <taxon>Eurotatoria</taxon>
        <taxon>Bdelloidea</taxon>
        <taxon>Philodinida</taxon>
        <taxon>Philodinidae</taxon>
        <taxon>Rotaria</taxon>
    </lineage>
</organism>
<evidence type="ECO:0000313" key="2">
    <source>
        <dbReference type="EMBL" id="CAF4814965.1"/>
    </source>
</evidence>
<dbReference type="Proteomes" id="UP000663848">
    <property type="component" value="Unassembled WGS sequence"/>
</dbReference>
<feature type="compositionally biased region" description="Pro residues" evidence="1">
    <location>
        <begin position="8"/>
        <end position="19"/>
    </location>
</feature>
<feature type="non-terminal residue" evidence="2">
    <location>
        <position position="1"/>
    </location>
</feature>